<organism evidence="1 2">
    <name type="scientific">Laspinema palackyanum D2a</name>
    <dbReference type="NCBI Taxonomy" id="2953684"/>
    <lineage>
        <taxon>Bacteria</taxon>
        <taxon>Bacillati</taxon>
        <taxon>Cyanobacteriota</taxon>
        <taxon>Cyanophyceae</taxon>
        <taxon>Oscillatoriophycideae</taxon>
        <taxon>Oscillatoriales</taxon>
        <taxon>Laspinemataceae</taxon>
        <taxon>Laspinema</taxon>
        <taxon>Laspinema palackyanum</taxon>
    </lineage>
</organism>
<dbReference type="RefSeq" id="WP_368006062.1">
    <property type="nucleotide sequence ID" value="NZ_JAMXFF010000010.1"/>
</dbReference>
<proteinExistence type="predicted"/>
<keyword evidence="2" id="KW-1185">Reference proteome</keyword>
<protein>
    <recommendedName>
        <fullName evidence="3">Fatty acid desaturase domain-containing protein</fullName>
    </recommendedName>
</protein>
<name>A0ABT2MNU2_9CYAN</name>
<sequence>MNTKFYWRKLRTTAISPCFHGLFLRNRFLSNFVTSPLYRRAMAIIWVSVVVVVVTLTHTWFAFLVAWVFPLTILYQISALLQFTSEHRWLVVPGVGKPAIARKSLGRFMGEAPPDAPFSEQPREWLLWLLRMVGYHLPARIAVISGELPEHDWHHRHPNHKDWANGVYHRQRDIEAGCPNWPEEYTEVWGLFNAVDCVFEGLSQMPRAAEEPKAIDMNAIAPANRI</sequence>
<comment type="caution">
    <text evidence="1">The sequence shown here is derived from an EMBL/GenBank/DDBJ whole genome shotgun (WGS) entry which is preliminary data.</text>
</comment>
<accession>A0ABT2MNU2</accession>
<reference evidence="1 2" key="1">
    <citation type="journal article" date="2022" name="Front. Microbiol.">
        <title>High genomic differentiation and limited gene flow indicate recent cryptic speciation within the genus Laspinema (cyanobacteria).</title>
        <authorList>
            <person name="Stanojkovic A."/>
            <person name="Skoupy S."/>
            <person name="Skaloud P."/>
            <person name="Dvorak P."/>
        </authorList>
    </citation>
    <scope>NUCLEOTIDE SEQUENCE [LARGE SCALE GENOMIC DNA]</scope>
    <source>
        <strain evidence="1 2">D2a</strain>
    </source>
</reference>
<dbReference type="EMBL" id="JAMXFF010000010">
    <property type="protein sequence ID" value="MCT7966417.1"/>
    <property type="molecule type" value="Genomic_DNA"/>
</dbReference>
<dbReference type="Proteomes" id="UP001525890">
    <property type="component" value="Unassembled WGS sequence"/>
</dbReference>
<evidence type="ECO:0000313" key="2">
    <source>
        <dbReference type="Proteomes" id="UP001525890"/>
    </source>
</evidence>
<evidence type="ECO:0008006" key="3">
    <source>
        <dbReference type="Google" id="ProtNLM"/>
    </source>
</evidence>
<evidence type="ECO:0000313" key="1">
    <source>
        <dbReference type="EMBL" id="MCT7966417.1"/>
    </source>
</evidence>
<gene>
    <name evidence="1" type="ORF">NG799_08740</name>
</gene>